<organism evidence="5 6">
    <name type="scientific">Mycena albidolilacea</name>
    <dbReference type="NCBI Taxonomy" id="1033008"/>
    <lineage>
        <taxon>Eukaryota</taxon>
        <taxon>Fungi</taxon>
        <taxon>Dikarya</taxon>
        <taxon>Basidiomycota</taxon>
        <taxon>Agaricomycotina</taxon>
        <taxon>Agaricomycetes</taxon>
        <taxon>Agaricomycetidae</taxon>
        <taxon>Agaricales</taxon>
        <taxon>Marasmiineae</taxon>
        <taxon>Mycenaceae</taxon>
        <taxon>Mycena</taxon>
    </lineage>
</organism>
<feature type="signal peptide" evidence="3">
    <location>
        <begin position="1"/>
        <end position="37"/>
    </location>
</feature>
<dbReference type="Gene3D" id="3.30.465.10">
    <property type="match status" value="1"/>
</dbReference>
<dbReference type="EMBL" id="JARIHO010000082">
    <property type="protein sequence ID" value="KAJ7309318.1"/>
    <property type="molecule type" value="Genomic_DNA"/>
</dbReference>
<dbReference type="InterPro" id="IPR016169">
    <property type="entry name" value="FAD-bd_PCMH_sub2"/>
</dbReference>
<dbReference type="InterPro" id="IPR036318">
    <property type="entry name" value="FAD-bd_PCMH-like_sf"/>
</dbReference>
<evidence type="ECO:0000256" key="2">
    <source>
        <dbReference type="ARBA" id="ARBA00023002"/>
    </source>
</evidence>
<dbReference type="InterPro" id="IPR050432">
    <property type="entry name" value="FAD-linked_Oxidoreductases_BP"/>
</dbReference>
<dbReference type="Proteomes" id="UP001218218">
    <property type="component" value="Unassembled WGS sequence"/>
</dbReference>
<dbReference type="GO" id="GO:0016491">
    <property type="term" value="F:oxidoreductase activity"/>
    <property type="evidence" value="ECO:0007669"/>
    <property type="project" value="UniProtKB-KW"/>
</dbReference>
<dbReference type="InterPro" id="IPR006094">
    <property type="entry name" value="Oxid_FAD_bind_N"/>
</dbReference>
<keyword evidence="3" id="KW-0732">Signal</keyword>
<evidence type="ECO:0000313" key="6">
    <source>
        <dbReference type="Proteomes" id="UP001218218"/>
    </source>
</evidence>
<dbReference type="InterPro" id="IPR016166">
    <property type="entry name" value="FAD-bd_PCMH"/>
</dbReference>
<reference evidence="5" key="1">
    <citation type="submission" date="2023-03" db="EMBL/GenBank/DDBJ databases">
        <title>Massive genome expansion in bonnet fungi (Mycena s.s.) driven by repeated elements and novel gene families across ecological guilds.</title>
        <authorList>
            <consortium name="Lawrence Berkeley National Laboratory"/>
            <person name="Harder C.B."/>
            <person name="Miyauchi S."/>
            <person name="Viragh M."/>
            <person name="Kuo A."/>
            <person name="Thoen E."/>
            <person name="Andreopoulos B."/>
            <person name="Lu D."/>
            <person name="Skrede I."/>
            <person name="Drula E."/>
            <person name="Henrissat B."/>
            <person name="Morin E."/>
            <person name="Kohler A."/>
            <person name="Barry K."/>
            <person name="LaButti K."/>
            <person name="Morin E."/>
            <person name="Salamov A."/>
            <person name="Lipzen A."/>
            <person name="Mereny Z."/>
            <person name="Hegedus B."/>
            <person name="Baldrian P."/>
            <person name="Stursova M."/>
            <person name="Weitz H."/>
            <person name="Taylor A."/>
            <person name="Grigoriev I.V."/>
            <person name="Nagy L.G."/>
            <person name="Martin F."/>
            <person name="Kauserud H."/>
        </authorList>
    </citation>
    <scope>NUCLEOTIDE SEQUENCE</scope>
    <source>
        <strain evidence="5">CBHHK002</strain>
    </source>
</reference>
<gene>
    <name evidence="5" type="ORF">DFH08DRAFT_1088268</name>
</gene>
<comment type="similarity">
    <text evidence="1">Belongs to the oxygen-dependent FAD-linked oxidoreductase family.</text>
</comment>
<sequence length="614" mass="65143">MVCGRLTSAHLCVGSCCIKRQGRISLLLSVLVVSSLAKPAARAVHPTTSSAAPAAPSGTCKCTAGQSCWPSAKDWATFSETLSHPIFDVHPPGYYCHDPHFNAALCSSIQTNSGNSIWRSDQPGAEQSDNWEFTPFSQCSILGNRTDACGQGRVPAVAVNATTVDDVQKALAFAFKRNLKVHIKNTGHDFLGRGLGPGSLMIWTHHFTSLTFAKNFKYKTGQSAGVPAVTVGPGNQWVDTYAFAAKNKVVVAGGIGALGSVGAGGGWPLGGGHNIISPHLGLGADNVLELDLVLPNGTFITASPTSHPDLFWAARGGGGPSFGVSTRLVYKAHPITPLYASFFEALTATPDAFVQLLDTYHAALPALADAGWSGYYPFENGSYFALMYLLPNGNTTYGNATLGTFIQAARAIPGVTIKTDATTTYPDYQSWFLANILDPVNVVGFNYTGGVVGGLGVDTASWLLPRELFENPESAHIMSKALLSVPAGIGQHVGGGIVSATPPTFNAMHPNWRTSLSDVSFFGAWNDLTPQSTIKTIRQQVSDLLKPLRDLTPGGGQYLNEPDIFVPDYTVANWGTNYPRLLEIKKAVDPTNQLLVVQGVGAVGWDDEQICKTS</sequence>
<evidence type="ECO:0000256" key="1">
    <source>
        <dbReference type="ARBA" id="ARBA00005466"/>
    </source>
</evidence>
<dbReference type="AlphaFoldDB" id="A0AAD6Z5Y0"/>
<evidence type="ECO:0000259" key="4">
    <source>
        <dbReference type="PROSITE" id="PS51387"/>
    </source>
</evidence>
<name>A0AAD6Z5Y0_9AGAR</name>
<dbReference type="SUPFAM" id="SSF56176">
    <property type="entry name" value="FAD-binding/transporter-associated domain-like"/>
    <property type="match status" value="1"/>
</dbReference>
<dbReference type="InterPro" id="IPR012951">
    <property type="entry name" value="BBE"/>
</dbReference>
<dbReference type="PANTHER" id="PTHR13878:SF91">
    <property type="entry name" value="FAD BINDING DOMAIN PROTEIN (AFU_ORTHOLOGUE AFUA_6G12070)-RELATED"/>
    <property type="match status" value="1"/>
</dbReference>
<accession>A0AAD6Z5Y0</accession>
<comment type="caution">
    <text evidence="5">The sequence shown here is derived from an EMBL/GenBank/DDBJ whole genome shotgun (WGS) entry which is preliminary data.</text>
</comment>
<keyword evidence="2" id="KW-0560">Oxidoreductase</keyword>
<feature type="chain" id="PRO_5042235164" description="FAD-binding PCMH-type domain-containing protein" evidence="3">
    <location>
        <begin position="38"/>
        <end position="614"/>
    </location>
</feature>
<proteinExistence type="inferred from homology"/>
<evidence type="ECO:0000313" key="5">
    <source>
        <dbReference type="EMBL" id="KAJ7309318.1"/>
    </source>
</evidence>
<dbReference type="GO" id="GO:0071949">
    <property type="term" value="F:FAD binding"/>
    <property type="evidence" value="ECO:0007669"/>
    <property type="project" value="InterPro"/>
</dbReference>
<feature type="domain" description="FAD-binding PCMH-type" evidence="4">
    <location>
        <begin position="151"/>
        <end position="335"/>
    </location>
</feature>
<protein>
    <recommendedName>
        <fullName evidence="4">FAD-binding PCMH-type domain-containing protein</fullName>
    </recommendedName>
</protein>
<dbReference type="PROSITE" id="PS51387">
    <property type="entry name" value="FAD_PCMH"/>
    <property type="match status" value="1"/>
</dbReference>
<evidence type="ECO:0000256" key="3">
    <source>
        <dbReference type="SAM" id="SignalP"/>
    </source>
</evidence>
<dbReference type="Pfam" id="PF08031">
    <property type="entry name" value="BBE"/>
    <property type="match status" value="1"/>
</dbReference>
<dbReference type="Pfam" id="PF01565">
    <property type="entry name" value="FAD_binding_4"/>
    <property type="match status" value="1"/>
</dbReference>
<keyword evidence="6" id="KW-1185">Reference proteome</keyword>
<dbReference type="PANTHER" id="PTHR13878">
    <property type="entry name" value="GULONOLACTONE OXIDASE"/>
    <property type="match status" value="1"/>
</dbReference>